<sequence length="492" mass="57716">MSIYLKNYKNGLINWYSWDDKLFQKAKEERKPIFLSIGYSTSQWCKVMREESFEDETIAKLLNQNFISIKVDKDERPDIDKYYKNVYKLMNGQECASPISVFLTENIEPFYTAAYISPFSKGTVLGFQELLQVIIEKYANDKETMIAKGQEVLEYIHPKNQKIEATRLNKSILNTIKKHTIELRDNENGGFGDAPKFPHTSTADLLFDSYELTGDKELLSSALLTLKKMAGGEIHDKNRGGFYRFSREKDWKNPRKEKMLYDNANISAIYLRAYKLTGEDFYKEVAFQTIDFMIKDMYGEHLFYSNSLDKNDDSIFIDNKIIVSWNAMIIDTLFEASTIDKKYLHIATDTVDKLLKQFYINGELYHTQDNRAFLEDYAYFGIALLTAYSVTDEEEYLIFAQTILNRAIEKFYEYGRWRFSNSDFTLYDDIYDSTYPSAMATILYLMDKISPLVKSDYSSFIFKTLEMNSYNLMRQPLSSPKMTKMLLRYLYK</sequence>
<dbReference type="InterPro" id="IPR008928">
    <property type="entry name" value="6-hairpin_glycosidase_sf"/>
</dbReference>
<feature type="domain" description="Spermatogenesis-associated protein 20-like TRX" evidence="1">
    <location>
        <begin position="2"/>
        <end position="156"/>
    </location>
</feature>
<keyword evidence="2" id="KW-0808">Transferase</keyword>
<name>A0A1W1CML7_9ZZZZ</name>
<gene>
    <name evidence="2" type="ORF">MNB_SV-12-1485</name>
</gene>
<protein>
    <submittedName>
        <fullName evidence="2">Thymidylate kinase</fullName>
        <ecNumber evidence="2">2.7.4.9</ecNumber>
    </submittedName>
</protein>
<dbReference type="EC" id="2.7.4.9" evidence="2"/>
<dbReference type="SUPFAM" id="SSF52833">
    <property type="entry name" value="Thioredoxin-like"/>
    <property type="match status" value="1"/>
</dbReference>
<organism evidence="2">
    <name type="scientific">hydrothermal vent metagenome</name>
    <dbReference type="NCBI Taxonomy" id="652676"/>
    <lineage>
        <taxon>unclassified sequences</taxon>
        <taxon>metagenomes</taxon>
        <taxon>ecological metagenomes</taxon>
    </lineage>
</organism>
<evidence type="ECO:0000313" key="2">
    <source>
        <dbReference type="EMBL" id="SFV67024.1"/>
    </source>
</evidence>
<dbReference type="AlphaFoldDB" id="A0A1W1CML7"/>
<keyword evidence="2" id="KW-0418">Kinase</keyword>
<dbReference type="PANTHER" id="PTHR42899:SF1">
    <property type="entry name" value="SPERMATOGENESIS-ASSOCIATED PROTEIN 20"/>
    <property type="match status" value="1"/>
</dbReference>
<evidence type="ECO:0000259" key="1">
    <source>
        <dbReference type="Pfam" id="PF03190"/>
    </source>
</evidence>
<accession>A0A1W1CML7</accession>
<dbReference type="InterPro" id="IPR024705">
    <property type="entry name" value="Ssp411"/>
</dbReference>
<dbReference type="Gene3D" id="1.50.10.20">
    <property type="match status" value="1"/>
</dbReference>
<dbReference type="InterPro" id="IPR036249">
    <property type="entry name" value="Thioredoxin-like_sf"/>
</dbReference>
<proteinExistence type="predicted"/>
<dbReference type="GO" id="GO:0004798">
    <property type="term" value="F:dTMP kinase activity"/>
    <property type="evidence" value="ECO:0007669"/>
    <property type="project" value="UniProtKB-EC"/>
</dbReference>
<dbReference type="GO" id="GO:0005975">
    <property type="term" value="P:carbohydrate metabolic process"/>
    <property type="evidence" value="ECO:0007669"/>
    <property type="project" value="InterPro"/>
</dbReference>
<dbReference type="InterPro" id="IPR004879">
    <property type="entry name" value="Ssp411-like_TRX"/>
</dbReference>
<dbReference type="Pfam" id="PF03190">
    <property type="entry name" value="Thioredox_DsbH"/>
    <property type="match status" value="1"/>
</dbReference>
<reference evidence="2" key="1">
    <citation type="submission" date="2016-10" db="EMBL/GenBank/DDBJ databases">
        <authorList>
            <person name="de Groot N.N."/>
        </authorList>
    </citation>
    <scope>NUCLEOTIDE SEQUENCE</scope>
</reference>
<dbReference type="PANTHER" id="PTHR42899">
    <property type="entry name" value="SPERMATOGENESIS-ASSOCIATED PROTEIN 20"/>
    <property type="match status" value="1"/>
</dbReference>
<dbReference type="Gene3D" id="3.40.30.10">
    <property type="entry name" value="Glutaredoxin"/>
    <property type="match status" value="1"/>
</dbReference>
<dbReference type="SUPFAM" id="SSF48208">
    <property type="entry name" value="Six-hairpin glycosidases"/>
    <property type="match status" value="1"/>
</dbReference>
<dbReference type="EMBL" id="FPHE01000160">
    <property type="protein sequence ID" value="SFV67024.1"/>
    <property type="molecule type" value="Genomic_DNA"/>
</dbReference>